<keyword evidence="2" id="KW-0813">Transport</keyword>
<feature type="domain" description="Ion transport" evidence="11">
    <location>
        <begin position="752"/>
        <end position="1004"/>
    </location>
</feature>
<dbReference type="EMBL" id="JBJQND010000018">
    <property type="protein sequence ID" value="KAL3837250.1"/>
    <property type="molecule type" value="Genomic_DNA"/>
</dbReference>
<dbReference type="Pfam" id="PF18139">
    <property type="entry name" value="LSDAT_euk"/>
    <property type="match status" value="1"/>
</dbReference>
<keyword evidence="8" id="KW-0175">Coiled coil</keyword>
<feature type="region of interest" description="Disordered" evidence="9">
    <location>
        <begin position="44"/>
        <end position="77"/>
    </location>
</feature>
<evidence type="ECO:0000256" key="7">
    <source>
        <dbReference type="ARBA" id="ARBA00023303"/>
    </source>
</evidence>
<evidence type="ECO:0000256" key="2">
    <source>
        <dbReference type="ARBA" id="ARBA00022448"/>
    </source>
</evidence>
<evidence type="ECO:0000256" key="10">
    <source>
        <dbReference type="SAM" id="Phobius"/>
    </source>
</evidence>
<dbReference type="PANTHER" id="PTHR13800:SF12">
    <property type="entry name" value="TRANSIENT RECEPTOR POTENTIAL CATION CHANNEL SUBFAMILY M MEMBER-LIKE 2"/>
    <property type="match status" value="1"/>
</dbReference>
<keyword evidence="5" id="KW-0406">Ion transport</keyword>
<feature type="coiled-coil region" evidence="8">
    <location>
        <begin position="1148"/>
        <end position="1175"/>
    </location>
</feature>
<evidence type="ECO:0000259" key="13">
    <source>
        <dbReference type="Pfam" id="PF25508"/>
    </source>
</evidence>
<keyword evidence="4 10" id="KW-1133">Transmembrane helix</keyword>
<dbReference type="GO" id="GO:0016020">
    <property type="term" value="C:membrane"/>
    <property type="evidence" value="ECO:0007669"/>
    <property type="project" value="UniProtKB-SubCell"/>
</dbReference>
<dbReference type="Proteomes" id="UP001634394">
    <property type="component" value="Unassembled WGS sequence"/>
</dbReference>
<feature type="domain" description="TRPM-like" evidence="13">
    <location>
        <begin position="529"/>
        <end position="658"/>
    </location>
</feature>
<gene>
    <name evidence="14" type="ORF">ACJMK2_022618</name>
</gene>
<dbReference type="InterPro" id="IPR057366">
    <property type="entry name" value="TRPM-like"/>
</dbReference>
<evidence type="ECO:0000256" key="8">
    <source>
        <dbReference type="SAM" id="Coils"/>
    </source>
</evidence>
<dbReference type="AlphaFoldDB" id="A0ABD3TLK4"/>
<dbReference type="PANTHER" id="PTHR13800">
    <property type="entry name" value="TRANSIENT RECEPTOR POTENTIAL CATION CHANNEL, SUBFAMILY M, MEMBER 6"/>
    <property type="match status" value="1"/>
</dbReference>
<evidence type="ECO:0000256" key="9">
    <source>
        <dbReference type="SAM" id="MobiDB-lite"/>
    </source>
</evidence>
<dbReference type="Pfam" id="PF25508">
    <property type="entry name" value="TRPM2"/>
    <property type="match status" value="2"/>
</dbReference>
<feature type="transmembrane region" description="Helical" evidence="10">
    <location>
        <begin position="877"/>
        <end position="904"/>
    </location>
</feature>
<keyword evidence="7" id="KW-0407">Ion channel</keyword>
<keyword evidence="15" id="KW-1185">Reference proteome</keyword>
<feature type="transmembrane region" description="Helical" evidence="10">
    <location>
        <begin position="847"/>
        <end position="865"/>
    </location>
</feature>
<feature type="transmembrane region" description="Helical" evidence="10">
    <location>
        <begin position="1019"/>
        <end position="1042"/>
    </location>
</feature>
<feature type="domain" description="TRPM SLOG" evidence="12">
    <location>
        <begin position="95"/>
        <end position="334"/>
    </location>
</feature>
<evidence type="ECO:0000256" key="3">
    <source>
        <dbReference type="ARBA" id="ARBA00022692"/>
    </source>
</evidence>
<organism evidence="14 15">
    <name type="scientific">Sinanodonta woodiana</name>
    <name type="common">Chinese pond mussel</name>
    <name type="synonym">Anodonta woodiana</name>
    <dbReference type="NCBI Taxonomy" id="1069815"/>
    <lineage>
        <taxon>Eukaryota</taxon>
        <taxon>Metazoa</taxon>
        <taxon>Spiralia</taxon>
        <taxon>Lophotrochozoa</taxon>
        <taxon>Mollusca</taxon>
        <taxon>Bivalvia</taxon>
        <taxon>Autobranchia</taxon>
        <taxon>Heteroconchia</taxon>
        <taxon>Palaeoheterodonta</taxon>
        <taxon>Unionida</taxon>
        <taxon>Unionoidea</taxon>
        <taxon>Unionidae</taxon>
        <taxon>Unioninae</taxon>
        <taxon>Sinanodonta</taxon>
    </lineage>
</organism>
<keyword evidence="3 10" id="KW-0812">Transmembrane</keyword>
<accession>A0ABD3TLK4</accession>
<feature type="domain" description="TRPM-like" evidence="13">
    <location>
        <begin position="431"/>
        <end position="527"/>
    </location>
</feature>
<dbReference type="GO" id="GO:0034220">
    <property type="term" value="P:monoatomic ion transmembrane transport"/>
    <property type="evidence" value="ECO:0007669"/>
    <property type="project" value="UniProtKB-KW"/>
</dbReference>
<dbReference type="Pfam" id="PF00520">
    <property type="entry name" value="Ion_trans"/>
    <property type="match status" value="1"/>
</dbReference>
<comment type="caution">
    <text evidence="14">The sequence shown here is derived from an EMBL/GenBank/DDBJ whole genome shotgun (WGS) entry which is preliminary data.</text>
</comment>
<feature type="compositionally biased region" description="Polar residues" evidence="9">
    <location>
        <begin position="44"/>
        <end position="63"/>
    </location>
</feature>
<name>A0ABD3TLK4_SINWO</name>
<reference evidence="14 15" key="1">
    <citation type="submission" date="2024-11" db="EMBL/GenBank/DDBJ databases">
        <title>Chromosome-level genome assembly of the freshwater bivalve Anodonta woodiana.</title>
        <authorList>
            <person name="Chen X."/>
        </authorList>
    </citation>
    <scope>NUCLEOTIDE SEQUENCE [LARGE SCALE GENOMIC DNA]</scope>
    <source>
        <strain evidence="14">MN2024</strain>
        <tissue evidence="14">Gills</tissue>
    </source>
</reference>
<evidence type="ECO:0000313" key="15">
    <source>
        <dbReference type="Proteomes" id="UP001634394"/>
    </source>
</evidence>
<evidence type="ECO:0000256" key="6">
    <source>
        <dbReference type="ARBA" id="ARBA00023136"/>
    </source>
</evidence>
<proteinExistence type="predicted"/>
<dbReference type="InterPro" id="IPR050927">
    <property type="entry name" value="TRPM"/>
</dbReference>
<keyword evidence="6 10" id="KW-0472">Membrane</keyword>
<evidence type="ECO:0000256" key="4">
    <source>
        <dbReference type="ARBA" id="ARBA00022989"/>
    </source>
</evidence>
<feature type="transmembrane region" description="Helical" evidence="10">
    <location>
        <begin position="820"/>
        <end position="841"/>
    </location>
</feature>
<evidence type="ECO:0000313" key="14">
    <source>
        <dbReference type="EMBL" id="KAL3837250.1"/>
    </source>
</evidence>
<evidence type="ECO:0000256" key="1">
    <source>
        <dbReference type="ARBA" id="ARBA00004141"/>
    </source>
</evidence>
<evidence type="ECO:0000259" key="12">
    <source>
        <dbReference type="Pfam" id="PF18139"/>
    </source>
</evidence>
<sequence length="1189" mass="136626">MTSIDATYTSTDTTLEEIGMTSMQPHEEDAAERRRLIGEVEVIEQNTETSNDAQSDSMRQSGNRQEDHGETPTYQQQKKPLYGEIEFIGCIGNNAKFARIDNRTEHMELTYMMLNLTSRPNVLISVIGGEENFNMTPQLLDMLRFGLVNAAQKTDAWIITGGTNIGVAKYVGEALKYSRINSLNKKKIVAIGIAPWGVIHNKDLLEDTMENKSEPKKYKVHAEDKPNERERFLNPNHNHFILVDDGTDHQCETETDFMAKLELKYNTLFDTEIHDFKYFPVVLLVINGGPRILKRVRNALSNNIPVVIVKGSGHVADLLADAVTHAEYIDDDDNGIAIEITQKLNFEQKTHIRNKMMFTKFCETKDIDNNIKEIEACLDKFQLINIFDLGSGDQDLHSTICSAVLKAKKDMVAQLRAALLLNSIDFARSAILTADKEWEPGSLDYIMEYAMKSNKVDFVELFLDNTVNIKRFLTTQRLGKLYFDKIRWESTIWIALEQKRGITYIERVARKMSVDEVTKWTTQLSGDNNLDEYRLQCGEEETFENPFLYLLIWSILCNLHDMAKLFWRKGSDLIATALLAHALFSAMASRIKNEDTNLYENIQANGREFMELAVRLLARCYRTDKIHSRHLLIGDYVPWEKSSCILVAIKTNNQTFISTTACQDVFNNIWMGKMTQDNSNLKLLICLFIPLLIPSWVNFKNYPDVLLKEQAGKSSSLQPNQTHKTKHGFELKKCCSIAMKQIYFFYRPPVVLFLSYVISYMACLCLYSYVLISTFDQAFSVVDALLIAWVISIIVGEISQVIATRYIYNEIKLKAYLANFWNIADMIIIVMFVIGMILKLYQHKFEAARVVLSVNIMICFLRLLQMFSLDKELGPKLVMIINMICNLTSFLVIFLIFVVAYAIASHAILYPNTEISFNLLRDIFRRPYWNIYGELSLGEIEGTENCTNNVELYRNGTQPRCPSESGKYVVPVLMGVYMLMCNILLLNLLISIFSNTYQKVQENADKHWRVQRFYQIQDYITRSISVPFISFVADIIQIGLFLKDKMNQCKPGKRTSGKNVFLKPGLENIKSMIREWERSIAQDFINSIKADRESDENSVKAIPQSIKLDKIDSKMQEQQYIVPATIKDARIYHSQTEYLAQPESNPGSVTLDQRMDNIEEKLQSIDDRLKNISRELSKQFQGKKLTKEF</sequence>
<comment type="subcellular location">
    <subcellularLocation>
        <location evidence="1">Membrane</location>
        <topology evidence="1">Multi-pass membrane protein</topology>
    </subcellularLocation>
</comment>
<protein>
    <submittedName>
        <fullName evidence="14">Uncharacterized protein</fullName>
    </submittedName>
</protein>
<dbReference type="InterPro" id="IPR005821">
    <property type="entry name" value="Ion_trans_dom"/>
</dbReference>
<feature type="transmembrane region" description="Helical" evidence="10">
    <location>
        <begin position="968"/>
        <end position="990"/>
    </location>
</feature>
<evidence type="ECO:0000259" key="11">
    <source>
        <dbReference type="Pfam" id="PF00520"/>
    </source>
</evidence>
<feature type="transmembrane region" description="Helical" evidence="10">
    <location>
        <begin position="750"/>
        <end position="772"/>
    </location>
</feature>
<feature type="transmembrane region" description="Helical" evidence="10">
    <location>
        <begin position="784"/>
        <end position="808"/>
    </location>
</feature>
<feature type="transmembrane region" description="Helical" evidence="10">
    <location>
        <begin position="681"/>
        <end position="699"/>
    </location>
</feature>
<dbReference type="InterPro" id="IPR041491">
    <property type="entry name" value="TRPM_SLOG"/>
</dbReference>
<evidence type="ECO:0000256" key="5">
    <source>
        <dbReference type="ARBA" id="ARBA00023065"/>
    </source>
</evidence>